<dbReference type="InterPro" id="IPR003658">
    <property type="entry name" value="Anti-sigma_ant"/>
</dbReference>
<dbReference type="RefSeq" id="WP_338391618.1">
    <property type="nucleotide sequence ID" value="NZ_AP025314.1"/>
</dbReference>
<dbReference type="GO" id="GO:0043856">
    <property type="term" value="F:anti-sigma factor antagonist activity"/>
    <property type="evidence" value="ECO:0007669"/>
    <property type="project" value="InterPro"/>
</dbReference>
<dbReference type="PANTHER" id="PTHR33495:SF2">
    <property type="entry name" value="ANTI-SIGMA FACTOR ANTAGONIST TM_1081-RELATED"/>
    <property type="match status" value="1"/>
</dbReference>
<name>A0AAU9D696_9BACT</name>
<protein>
    <recommendedName>
        <fullName evidence="2">Anti-sigma factor antagonist</fullName>
    </recommendedName>
</protein>
<evidence type="ECO:0000313" key="4">
    <source>
        <dbReference type="EMBL" id="BDD10039.1"/>
    </source>
</evidence>
<dbReference type="PANTHER" id="PTHR33495">
    <property type="entry name" value="ANTI-SIGMA FACTOR ANTAGONIST TM_1081-RELATED-RELATED"/>
    <property type="match status" value="1"/>
</dbReference>
<comment type="similarity">
    <text evidence="1 2">Belongs to the anti-sigma-factor antagonist family.</text>
</comment>
<dbReference type="InterPro" id="IPR002645">
    <property type="entry name" value="STAS_dom"/>
</dbReference>
<dbReference type="AlphaFoldDB" id="A0AAU9D696"/>
<dbReference type="PROSITE" id="PS50801">
    <property type="entry name" value="STAS"/>
    <property type="match status" value="1"/>
</dbReference>
<sequence length="125" mass="14050">MKYSIEKKEQYVLIKPEFEKLDSTKSPAMKSDVLTFRAEGARNVILDLSDVKYVDSSGLSALLVGHRVFNEDNGMFVITGSGEHVLKLIKISQLDSVLHILPTVEEAIDAVFLHEIERDLTDTEE</sequence>
<evidence type="ECO:0000259" key="3">
    <source>
        <dbReference type="PROSITE" id="PS50801"/>
    </source>
</evidence>
<dbReference type="InterPro" id="IPR036513">
    <property type="entry name" value="STAS_dom_sf"/>
</dbReference>
<dbReference type="NCBIfam" id="TIGR00377">
    <property type="entry name" value="ant_ant_sig"/>
    <property type="match status" value="1"/>
</dbReference>
<gene>
    <name evidence="4" type="ORF">FUAX_24710</name>
</gene>
<dbReference type="EMBL" id="AP025314">
    <property type="protein sequence ID" value="BDD10039.1"/>
    <property type="molecule type" value="Genomic_DNA"/>
</dbReference>
<dbReference type="SUPFAM" id="SSF52091">
    <property type="entry name" value="SpoIIaa-like"/>
    <property type="match status" value="1"/>
</dbReference>
<dbReference type="Pfam" id="PF01740">
    <property type="entry name" value="STAS"/>
    <property type="match status" value="1"/>
</dbReference>
<evidence type="ECO:0000313" key="5">
    <source>
        <dbReference type="Proteomes" id="UP001348817"/>
    </source>
</evidence>
<accession>A0AAU9D696</accession>
<organism evidence="4 5">
    <name type="scientific">Fulvitalea axinellae</name>
    <dbReference type="NCBI Taxonomy" id="1182444"/>
    <lineage>
        <taxon>Bacteria</taxon>
        <taxon>Pseudomonadati</taxon>
        <taxon>Bacteroidota</taxon>
        <taxon>Cytophagia</taxon>
        <taxon>Cytophagales</taxon>
        <taxon>Persicobacteraceae</taxon>
        <taxon>Fulvitalea</taxon>
    </lineage>
</organism>
<evidence type="ECO:0000256" key="2">
    <source>
        <dbReference type="RuleBase" id="RU003749"/>
    </source>
</evidence>
<proteinExistence type="inferred from homology"/>
<feature type="domain" description="STAS" evidence="3">
    <location>
        <begin position="21"/>
        <end position="111"/>
    </location>
</feature>
<dbReference type="Proteomes" id="UP001348817">
    <property type="component" value="Chromosome"/>
</dbReference>
<dbReference type="CDD" id="cd07043">
    <property type="entry name" value="STAS_anti-anti-sigma_factors"/>
    <property type="match status" value="1"/>
</dbReference>
<reference evidence="4 5" key="1">
    <citation type="submission" date="2021-12" db="EMBL/GenBank/DDBJ databases">
        <title>Genome sequencing of bacteria with rrn-lacking chromosome and rrn-plasmid.</title>
        <authorList>
            <person name="Anda M."/>
            <person name="Iwasaki W."/>
        </authorList>
    </citation>
    <scope>NUCLEOTIDE SEQUENCE [LARGE SCALE GENOMIC DNA]</scope>
    <source>
        <strain evidence="4 5">DSM 100852</strain>
    </source>
</reference>
<dbReference type="Gene3D" id="3.30.750.24">
    <property type="entry name" value="STAS domain"/>
    <property type="match status" value="1"/>
</dbReference>
<dbReference type="KEGG" id="fax:FUAX_24710"/>
<keyword evidence="5" id="KW-1185">Reference proteome</keyword>
<evidence type="ECO:0000256" key="1">
    <source>
        <dbReference type="ARBA" id="ARBA00009013"/>
    </source>
</evidence>